<accession>A0A423UHB7</accession>
<keyword evidence="1" id="KW-0378">Hydrolase</keyword>
<evidence type="ECO:0000313" key="5">
    <source>
        <dbReference type="Proteomes" id="UP000462865"/>
    </source>
</evidence>
<evidence type="ECO:0000313" key="4">
    <source>
        <dbReference type="Proteomes" id="UP000285258"/>
    </source>
</evidence>
<proteinExistence type="predicted"/>
<dbReference type="EMBL" id="WKZA01000073">
    <property type="protein sequence ID" value="MSA95806.1"/>
    <property type="molecule type" value="Genomic_DNA"/>
</dbReference>
<dbReference type="Proteomes" id="UP000285258">
    <property type="component" value="Unassembled WGS sequence"/>
</dbReference>
<reference evidence="4" key="1">
    <citation type="submission" date="2018-05" db="EMBL/GenBank/DDBJ databases">
        <title>Genome Sequencing of selected type strains of the family Eggerthellaceae.</title>
        <authorList>
            <person name="Danylec N."/>
            <person name="Stoll D.A."/>
            <person name="Doetsch A."/>
            <person name="Huch M."/>
        </authorList>
    </citation>
    <scope>NUCLEOTIDE SEQUENCE [LARGE SCALE GENOMIC DNA]</scope>
    <source>
        <strain evidence="4">DSM 27213</strain>
    </source>
</reference>
<evidence type="ECO:0000256" key="1">
    <source>
        <dbReference type="ARBA" id="ARBA00022801"/>
    </source>
</evidence>
<dbReference type="Gene3D" id="2.40.260.10">
    <property type="entry name" value="Sortase"/>
    <property type="match status" value="1"/>
</dbReference>
<dbReference type="Proteomes" id="UP000462865">
    <property type="component" value="Unassembled WGS sequence"/>
</dbReference>
<reference evidence="2 5" key="4">
    <citation type="journal article" date="2019" name="Nat. Med.">
        <title>A library of human gut bacterial isolates paired with longitudinal multiomics data enables mechanistic microbiome research.</title>
        <authorList>
            <person name="Poyet M."/>
            <person name="Groussin M."/>
            <person name="Gibbons S.M."/>
            <person name="Avila-Pacheco J."/>
            <person name="Jiang X."/>
            <person name="Kearney S.M."/>
            <person name="Perrotta A.R."/>
            <person name="Berdy B."/>
            <person name="Zhao S."/>
            <person name="Lieberman T.D."/>
            <person name="Swanson P.K."/>
            <person name="Smith M."/>
            <person name="Roesemann S."/>
            <person name="Alexander J.E."/>
            <person name="Rich S.A."/>
            <person name="Livny J."/>
            <person name="Vlamakis H."/>
            <person name="Clish C."/>
            <person name="Bullock K."/>
            <person name="Deik A."/>
            <person name="Scott J."/>
            <person name="Pierce K.A."/>
            <person name="Xavier R.J."/>
            <person name="Alm E.J."/>
        </authorList>
    </citation>
    <scope>NUCLEOTIDE SEQUENCE [LARGE SCALE GENOMIC DNA]</scope>
    <source>
        <strain evidence="2 5">BIOML-A1</strain>
    </source>
</reference>
<dbReference type="InterPro" id="IPR023365">
    <property type="entry name" value="Sortase_dom-sf"/>
</dbReference>
<dbReference type="SUPFAM" id="SSF63817">
    <property type="entry name" value="Sortase"/>
    <property type="match status" value="1"/>
</dbReference>
<organism evidence="3 4">
    <name type="scientific">Gordonibacter urolithinfaciens</name>
    <dbReference type="NCBI Taxonomy" id="1335613"/>
    <lineage>
        <taxon>Bacteria</taxon>
        <taxon>Bacillati</taxon>
        <taxon>Actinomycetota</taxon>
        <taxon>Coriobacteriia</taxon>
        <taxon>Eggerthellales</taxon>
        <taxon>Eggerthellaceae</taxon>
        <taxon>Gordonibacter</taxon>
    </lineage>
</organism>
<dbReference type="RefSeq" id="WP_096226582.1">
    <property type="nucleotide sequence ID" value="NZ_CP168029.1"/>
</dbReference>
<gene>
    <name evidence="3" type="ORF">DMP12_12985</name>
    <name evidence="2" type="ORF">GKG38_12225</name>
</gene>
<dbReference type="GO" id="GO:0016787">
    <property type="term" value="F:hydrolase activity"/>
    <property type="evidence" value="ECO:0007669"/>
    <property type="project" value="UniProtKB-KW"/>
</dbReference>
<protein>
    <submittedName>
        <fullName evidence="2 3">Sortase</fullName>
    </submittedName>
</protein>
<sequence>MEKRPARPRAAVVLAVLLVVLLGAAASGFGFLVWQQRQIDRAVAEVAQTPLPAVEPTVEAQEAGPQNPIDFAALKAENPDLYAWIYVPNTNVNLPVAQRAGDDFFYLDHDYRGNCAVEGAVFSQMANAKDFTDPVTVLYGHNIVNDGMFATLHSFEDPAFFAANEAFYVYIPGHILTYRVAAAYEYDDRHILNSFDFADSVVRENYFASVLAPDDLQANVREGIALNAESKLVQLSTCRSAFTSDPVRYLVTGVLTDDQTTAAA</sequence>
<dbReference type="CDD" id="cd05826">
    <property type="entry name" value="Sortase_B"/>
    <property type="match status" value="1"/>
</dbReference>
<dbReference type="AlphaFoldDB" id="A0A423UHB7"/>
<evidence type="ECO:0000313" key="3">
    <source>
        <dbReference type="EMBL" id="ROT88195.1"/>
    </source>
</evidence>
<dbReference type="EMBL" id="QIBW01000021">
    <property type="protein sequence ID" value="ROT88195.1"/>
    <property type="molecule type" value="Genomic_DNA"/>
</dbReference>
<reference evidence="3" key="3">
    <citation type="journal article" date="2019" name="Microbiol. Resour. Announc.">
        <title>Draft Genome Sequences of Type Strains of Gordonibacter faecihominis, Paraeggerthella hongkongensis, Parvibacter caecicola,Slackia equolifaciens, Slackia faecicanis, and Slackia isoflavoniconvertens.</title>
        <authorList>
            <person name="Danylec N."/>
            <person name="Stoll D.A."/>
            <person name="Dotsch A."/>
            <person name="Huch M."/>
        </authorList>
    </citation>
    <scope>NUCLEOTIDE SEQUENCE</scope>
    <source>
        <strain evidence="3">DSM 27213</strain>
    </source>
</reference>
<name>A0A423UHB7_9ACTN</name>
<reference evidence="3" key="2">
    <citation type="journal article" date="2019" name="Int. J. Syst. Evol. Microbiol.">
        <title>Gordonibacter faecihominis is a later heterotypic synonym of Gordonibacter urolithinfaciens.</title>
        <authorList>
            <person name="Danylec N."/>
            <person name="Stoll D.A."/>
            <person name="Huch M."/>
        </authorList>
    </citation>
    <scope>NUCLEOTIDE SEQUENCE</scope>
    <source>
        <strain evidence="3">DSM 27213</strain>
    </source>
</reference>
<dbReference type="Pfam" id="PF04203">
    <property type="entry name" value="Sortase"/>
    <property type="match status" value="1"/>
</dbReference>
<dbReference type="InterPro" id="IPR009835">
    <property type="entry name" value="SrtB"/>
</dbReference>
<dbReference type="InterPro" id="IPR005754">
    <property type="entry name" value="Sortase"/>
</dbReference>
<comment type="caution">
    <text evidence="3">The sequence shown here is derived from an EMBL/GenBank/DDBJ whole genome shotgun (WGS) entry which is preliminary data.</text>
</comment>
<evidence type="ECO:0000313" key="2">
    <source>
        <dbReference type="EMBL" id="MSA95806.1"/>
    </source>
</evidence>